<proteinExistence type="inferred from homology"/>
<dbReference type="EMBL" id="CP007452">
    <property type="protein sequence ID" value="AHM55977.1"/>
    <property type="molecule type" value="Genomic_DNA"/>
</dbReference>
<name>W8TIE2_PEPAC</name>
<evidence type="ECO:0000256" key="1">
    <source>
        <dbReference type="ARBA" id="ARBA00024353"/>
    </source>
</evidence>
<evidence type="ECO:0000256" key="2">
    <source>
        <dbReference type="ARBA" id="ARBA00024438"/>
    </source>
</evidence>
<sequence>MNCRECIENLDLYIDGVLSKAEGKAVESHIGECEACKAEYESLSAIIAGLQSLDEELLPSGFDEKLRASLEQINQPIASQRPKGKGKPYRWMAYVAASLLVMAGSYAIFENVEVPDKPDQQLSMKTEVESDSSAADMAQEYPGKDKSEQSIAAEDKDMQLADSSRKNTMKEIDGSDETAGGQGQNENASPVPAESEPAQQQTIAMSSLESDMTVESDSLDEPPVYEKFAAKPFTAPNVVNVDGESTNLEVITIGMGDMLKITLESGEWSYSVQGDVLEPVGAETAGELLEISFIPLKAGEGRIILAKKPSQTNQPADSKEVTIKVE</sequence>
<evidence type="ECO:0000256" key="3">
    <source>
        <dbReference type="SAM" id="MobiDB-lite"/>
    </source>
</evidence>
<dbReference type="InterPro" id="IPR027383">
    <property type="entry name" value="Znf_put"/>
</dbReference>
<dbReference type="eggNOG" id="COG5662">
    <property type="taxonomic scope" value="Bacteria"/>
</dbReference>
<dbReference type="HOGENOM" id="CLU_851909_0_0_9"/>
<evidence type="ECO:0000313" key="6">
    <source>
        <dbReference type="Proteomes" id="UP000019591"/>
    </source>
</evidence>
<dbReference type="Gene3D" id="1.10.10.1320">
    <property type="entry name" value="Anti-sigma factor, zinc-finger domain"/>
    <property type="match status" value="1"/>
</dbReference>
<dbReference type="AlphaFoldDB" id="W8TIE2"/>
<feature type="compositionally biased region" description="Basic and acidic residues" evidence="3">
    <location>
        <begin position="142"/>
        <end position="173"/>
    </location>
</feature>
<organism evidence="5 6">
    <name type="scientific">Peptoclostridium acidaminophilum DSM 3953</name>
    <dbReference type="NCBI Taxonomy" id="1286171"/>
    <lineage>
        <taxon>Bacteria</taxon>
        <taxon>Bacillati</taxon>
        <taxon>Bacillota</taxon>
        <taxon>Clostridia</taxon>
        <taxon>Peptostreptococcales</taxon>
        <taxon>Peptoclostridiaceae</taxon>
        <taxon>Peptoclostridium</taxon>
    </lineage>
</organism>
<dbReference type="InterPro" id="IPR041916">
    <property type="entry name" value="Anti_sigma_zinc_sf"/>
</dbReference>
<accession>W8TIE2</accession>
<dbReference type="Pfam" id="PF13490">
    <property type="entry name" value="zf-HC2"/>
    <property type="match status" value="1"/>
</dbReference>
<evidence type="ECO:0000259" key="4">
    <source>
        <dbReference type="Pfam" id="PF13490"/>
    </source>
</evidence>
<dbReference type="Proteomes" id="UP000019591">
    <property type="component" value="Chromosome"/>
</dbReference>
<keyword evidence="6" id="KW-1185">Reference proteome</keyword>
<dbReference type="KEGG" id="eac:EAL2_c06760"/>
<dbReference type="PATRIC" id="fig|1286171.3.peg.622"/>
<reference evidence="5 6" key="1">
    <citation type="journal article" date="2014" name="Genome Announc.">
        <title>Complete Genome Sequence of Amino Acid-Utilizing Eubacterium acidaminophilum al-2 (DSM 3953).</title>
        <authorList>
            <person name="Poehlein A."/>
            <person name="Andreesen J.R."/>
            <person name="Daniel R."/>
        </authorList>
    </citation>
    <scope>NUCLEOTIDE SEQUENCE [LARGE SCALE GENOMIC DNA]</scope>
    <source>
        <strain evidence="5 6">DSM 3953</strain>
    </source>
</reference>
<feature type="domain" description="Putative zinc-finger" evidence="4">
    <location>
        <begin position="3"/>
        <end position="36"/>
    </location>
</feature>
<comment type="similarity">
    <text evidence="1">Belongs to the zinc-associated anti-sigma factor (ZAS) superfamily. Anti-sigma-W factor family.</text>
</comment>
<protein>
    <recommendedName>
        <fullName evidence="2">Anti-sigma-W factor RsiW</fullName>
    </recommendedName>
</protein>
<feature type="region of interest" description="Disordered" evidence="3">
    <location>
        <begin position="119"/>
        <end position="202"/>
    </location>
</feature>
<dbReference type="RefSeq" id="WP_025435019.1">
    <property type="nucleotide sequence ID" value="NZ_CP007452.1"/>
</dbReference>
<gene>
    <name evidence="5" type="ORF">EAL2_c06760</name>
</gene>
<dbReference type="OrthoDB" id="9808253at2"/>
<evidence type="ECO:0000313" key="5">
    <source>
        <dbReference type="EMBL" id="AHM55977.1"/>
    </source>
</evidence>
<dbReference type="STRING" id="1286171.EAL2_c06760"/>